<dbReference type="PANTHER" id="PTHR38695:SF1">
    <property type="entry name" value="AMINO ACID PERMEASE_ SLC12A DOMAIN-CONTAINING PROTEIN"/>
    <property type="match status" value="1"/>
</dbReference>
<evidence type="ECO:0000313" key="3">
    <source>
        <dbReference type="EMBL" id="SJL18647.1"/>
    </source>
</evidence>
<feature type="domain" description="Luciferase" evidence="2">
    <location>
        <begin position="138"/>
        <end position="183"/>
    </location>
</feature>
<evidence type="ECO:0000259" key="2">
    <source>
        <dbReference type="Pfam" id="PF17648"/>
    </source>
</evidence>
<dbReference type="OrthoDB" id="5358398at2759"/>
<keyword evidence="4" id="KW-1185">Reference proteome</keyword>
<dbReference type="AlphaFoldDB" id="A0A284SCB6"/>
<dbReference type="STRING" id="47428.A0A284SCB6"/>
<organism evidence="3 4">
    <name type="scientific">Armillaria ostoyae</name>
    <name type="common">Armillaria root rot fungus</name>
    <dbReference type="NCBI Taxonomy" id="47428"/>
    <lineage>
        <taxon>Eukaryota</taxon>
        <taxon>Fungi</taxon>
        <taxon>Dikarya</taxon>
        <taxon>Basidiomycota</taxon>
        <taxon>Agaricomycotina</taxon>
        <taxon>Agaricomycetes</taxon>
        <taxon>Agaricomycetidae</taxon>
        <taxon>Agaricales</taxon>
        <taxon>Marasmiineae</taxon>
        <taxon>Physalacriaceae</taxon>
        <taxon>Armillaria</taxon>
    </lineage>
</organism>
<name>A0A284SCB6_ARMOS</name>
<dbReference type="PANTHER" id="PTHR38695">
    <property type="entry name" value="AMINO ACID PERMEASE_ SLC12A DOMAIN-CONTAINING PROTEIN"/>
    <property type="match status" value="1"/>
</dbReference>
<dbReference type="Pfam" id="PF17648">
    <property type="entry name" value="Luciferase"/>
    <property type="match status" value="1"/>
</dbReference>
<sequence>MQSTSGSAREDYHATPSDGVDAVAAVQSTEEYDLDSNTDTWLGEIPERRDARPPLRWHPIPHRWLVQVPDDAMKKLQVLFDSTGKKNSTLVEYHVSPHEGHVYGIHIHSSISPLHDVGRVFFLAISYPRPFPACRACPQDCKQVIEKGWGEWHTFSDARSVISLPKEYLMIYGPRDDEAIECAVY</sequence>
<dbReference type="InterPro" id="IPR040841">
    <property type="entry name" value="Luciferase_dom"/>
</dbReference>
<feature type="region of interest" description="Disordered" evidence="1">
    <location>
        <begin position="1"/>
        <end position="37"/>
    </location>
</feature>
<dbReference type="InterPro" id="IPR048273">
    <property type="entry name" value="Luciferase"/>
</dbReference>
<proteinExistence type="predicted"/>
<dbReference type="EMBL" id="FUEG01000065">
    <property type="protein sequence ID" value="SJL18647.1"/>
    <property type="molecule type" value="Genomic_DNA"/>
</dbReference>
<dbReference type="Proteomes" id="UP000219338">
    <property type="component" value="Unassembled WGS sequence"/>
</dbReference>
<reference evidence="4" key="1">
    <citation type="journal article" date="2017" name="Nat. Ecol. Evol.">
        <title>Genome expansion and lineage-specific genetic innovations in the forest pathogenic fungi Armillaria.</title>
        <authorList>
            <person name="Sipos G."/>
            <person name="Prasanna A.N."/>
            <person name="Walter M.C."/>
            <person name="O'Connor E."/>
            <person name="Balint B."/>
            <person name="Krizsan K."/>
            <person name="Kiss B."/>
            <person name="Hess J."/>
            <person name="Varga T."/>
            <person name="Slot J."/>
            <person name="Riley R."/>
            <person name="Boka B."/>
            <person name="Rigling D."/>
            <person name="Barry K."/>
            <person name="Lee J."/>
            <person name="Mihaltcheva S."/>
            <person name="LaButti K."/>
            <person name="Lipzen A."/>
            <person name="Waldron R."/>
            <person name="Moloney N.M."/>
            <person name="Sperisen C."/>
            <person name="Kredics L."/>
            <person name="Vagvoelgyi C."/>
            <person name="Patrignani A."/>
            <person name="Fitzpatrick D."/>
            <person name="Nagy I."/>
            <person name="Doyle S."/>
            <person name="Anderson J.B."/>
            <person name="Grigoriev I.V."/>
            <person name="Gueldener U."/>
            <person name="Muensterkoetter M."/>
            <person name="Nagy L.G."/>
        </authorList>
    </citation>
    <scope>NUCLEOTIDE SEQUENCE [LARGE SCALE GENOMIC DNA]</scope>
    <source>
        <strain evidence="4">C18/9</strain>
    </source>
</reference>
<accession>A0A284SCB6</accession>
<gene>
    <name evidence="3" type="ORF">ARMOST_22244</name>
</gene>
<evidence type="ECO:0000313" key="4">
    <source>
        <dbReference type="Proteomes" id="UP000219338"/>
    </source>
</evidence>
<protein>
    <recommendedName>
        <fullName evidence="2">Luciferase domain-containing protein</fullName>
    </recommendedName>
</protein>
<evidence type="ECO:0000256" key="1">
    <source>
        <dbReference type="SAM" id="MobiDB-lite"/>
    </source>
</evidence>